<evidence type="ECO:0000256" key="14">
    <source>
        <dbReference type="ARBA" id="ARBA00023170"/>
    </source>
</evidence>
<keyword evidence="4 18" id="KW-0808">Transferase</keyword>
<evidence type="ECO:0000256" key="7">
    <source>
        <dbReference type="ARBA" id="ARBA00022734"/>
    </source>
</evidence>
<evidence type="ECO:0000256" key="8">
    <source>
        <dbReference type="ARBA" id="ARBA00022741"/>
    </source>
</evidence>
<feature type="chain" id="PRO_5013098178" description="Receptor-like serine/threonine-protein kinase" evidence="21">
    <location>
        <begin position="24"/>
        <end position="792"/>
    </location>
</feature>
<sequence length="792" mass="88295">MASTTLTVLLLLPLLPFAIPAQAQSNITLGSSLIADDRNSSWKSSSGDFAFGFQRIGNRGFLLAIWFDKIPEKTVIWFANGDKLAPQGSKVDLTRTGSLVLSDHKGEQLWARGTGTGVSHAAILDTGNFVLADQTGSNLWESFNEPSDTIMPTQVLDQDTKIVSRYSAMNYSRGRFELSLQSKDGNLNMHTRPVYDDAYWYTSQGYGYQLIFNRTGPIYLAAKNGSVVYTMMSGTVSSTNYQRAVLEYDGVFRQYVYPKDASLSSGRSMGWSPVASPVPSNICTSMRQSIGAGTCGWNSYCILGDNQRPKCRCPLGYSYMDPSDEMNGCKPDFLPQSCDKAMLETDLFRINEMINTDWPLSDYERYDNVDEDFCAQVCLSDCLCDVAIIRDGTCWKKKMPLSNGKMDPSVGGKALIKVSKDNSTLNIPPAGSKKDKNRPMIIVGSVILSSSAALNLILILLILLIWFRFNHDKKPETVHGHPINRFSSMLSFTYEELRVATGGFTEELGKGAFGVVYKGVLTSNERSLIAVKVLEKITSEGDREFKNEMSTIGRTNHRNLVELIGFCEEGQHRILVYDFMPNGSLADFLFGGSRPSWFKRIEIACGVARSLLYLHEESSKQIIHCDIKPQNILLDECLTAKISDFGLAKLLMTGQTRTMTVVRGTKGYLAPEWFRSLPISVKVDVYSFGIVLLELICCRKNCEFGLKDEAQMILSDWVYDCYHKEELGLIVDGDEEMIGDMKRVRRFVMIAMWCIQEDPSLRPSMKKVAQMLDGAVEVSVPPEPASFISSLQ</sequence>
<dbReference type="FunFam" id="2.90.10.10:FF:000013">
    <property type="entry name" value="G-type lectin S-receptor-like serine/threonine-protein kinase LECRK1"/>
    <property type="match status" value="1"/>
</dbReference>
<dbReference type="PANTHER" id="PTHR47976:SF108">
    <property type="entry name" value="G-TYPE LECTIN S-RECEPTOR-LIKE SERINE_THREONINE-PROTEIN KINASE LECRK1"/>
    <property type="match status" value="1"/>
</dbReference>
<evidence type="ECO:0000256" key="6">
    <source>
        <dbReference type="ARBA" id="ARBA00022729"/>
    </source>
</evidence>
<dbReference type="PIRSF" id="PIRSF000641">
    <property type="entry name" value="SRK"/>
    <property type="match status" value="1"/>
</dbReference>
<comment type="subcellular location">
    <subcellularLocation>
        <location evidence="1">Membrane</location>
        <topology evidence="1">Single-pass type I membrane protein</topology>
    </subcellularLocation>
</comment>
<evidence type="ECO:0000259" key="22">
    <source>
        <dbReference type="PROSITE" id="PS50011"/>
    </source>
</evidence>
<keyword evidence="10 18" id="KW-0067">ATP-binding</keyword>
<evidence type="ECO:0000256" key="5">
    <source>
        <dbReference type="ARBA" id="ARBA00022692"/>
    </source>
</evidence>
<dbReference type="InterPro" id="IPR017441">
    <property type="entry name" value="Protein_kinase_ATP_BS"/>
</dbReference>
<evidence type="ECO:0000313" key="25">
    <source>
        <dbReference type="Proteomes" id="UP000197138"/>
    </source>
</evidence>
<keyword evidence="3" id="KW-0245">EGF-like domain</keyword>
<dbReference type="Pfam" id="PF00069">
    <property type="entry name" value="Pkinase"/>
    <property type="match status" value="1"/>
</dbReference>
<feature type="signal peptide" evidence="21">
    <location>
        <begin position="1"/>
        <end position="23"/>
    </location>
</feature>
<evidence type="ECO:0000256" key="15">
    <source>
        <dbReference type="ARBA" id="ARBA00023180"/>
    </source>
</evidence>
<keyword evidence="2 18" id="KW-0723">Serine/threonine-protein kinase</keyword>
<evidence type="ECO:0000256" key="3">
    <source>
        <dbReference type="ARBA" id="ARBA00022536"/>
    </source>
</evidence>
<comment type="catalytic activity">
    <reaction evidence="17 18">
        <text>L-seryl-[protein] + ATP = O-phospho-L-seryl-[protein] + ADP + H(+)</text>
        <dbReference type="Rhea" id="RHEA:17989"/>
        <dbReference type="Rhea" id="RHEA-COMP:9863"/>
        <dbReference type="Rhea" id="RHEA-COMP:11604"/>
        <dbReference type="ChEBI" id="CHEBI:15378"/>
        <dbReference type="ChEBI" id="CHEBI:29999"/>
        <dbReference type="ChEBI" id="CHEBI:30616"/>
        <dbReference type="ChEBI" id="CHEBI:83421"/>
        <dbReference type="ChEBI" id="CHEBI:456216"/>
        <dbReference type="EC" id="2.7.11.1"/>
    </reaction>
</comment>
<dbReference type="InterPro" id="IPR008271">
    <property type="entry name" value="Ser/Thr_kinase_AS"/>
</dbReference>
<dbReference type="Gene3D" id="1.10.510.10">
    <property type="entry name" value="Transferase(Phosphotransferase) domain 1"/>
    <property type="match status" value="1"/>
</dbReference>
<keyword evidence="6 21" id="KW-0732">Signal</keyword>
<dbReference type="PANTHER" id="PTHR47976">
    <property type="entry name" value="G-TYPE LECTIN S-RECEPTOR-LIKE SERINE/THREONINE-PROTEIN KINASE SD2-5"/>
    <property type="match status" value="1"/>
</dbReference>
<dbReference type="GO" id="GO:0106310">
    <property type="term" value="F:protein serine kinase activity"/>
    <property type="evidence" value="ECO:0007669"/>
    <property type="project" value="RHEA"/>
</dbReference>
<dbReference type="SMART" id="SM00220">
    <property type="entry name" value="S_TKc"/>
    <property type="match status" value="1"/>
</dbReference>
<proteinExistence type="inferred from homology"/>
<dbReference type="PROSITE" id="PS00107">
    <property type="entry name" value="PROTEIN_KINASE_ATP"/>
    <property type="match status" value="1"/>
</dbReference>
<evidence type="ECO:0000256" key="11">
    <source>
        <dbReference type="ARBA" id="ARBA00022989"/>
    </source>
</evidence>
<dbReference type="PROSITE" id="PS00108">
    <property type="entry name" value="PROTEIN_KINASE_ST"/>
    <property type="match status" value="1"/>
</dbReference>
<dbReference type="FunFam" id="1.10.510.10:FF:000237">
    <property type="entry name" value="G-type lectin S-receptor-like serine/threonine-protein kinase"/>
    <property type="match status" value="1"/>
</dbReference>
<keyword evidence="15" id="KW-0325">Glycoprotein</keyword>
<dbReference type="SUPFAM" id="SSF56112">
    <property type="entry name" value="Protein kinase-like (PK-like)"/>
    <property type="match status" value="1"/>
</dbReference>
<feature type="domain" description="Protein kinase" evidence="22">
    <location>
        <begin position="502"/>
        <end position="776"/>
    </location>
</feature>
<dbReference type="GO" id="GO:0016020">
    <property type="term" value="C:membrane"/>
    <property type="evidence" value="ECO:0007669"/>
    <property type="project" value="UniProtKB-SubCell"/>
</dbReference>
<dbReference type="GO" id="GO:0030246">
    <property type="term" value="F:carbohydrate binding"/>
    <property type="evidence" value="ECO:0007669"/>
    <property type="project" value="UniProtKB-KW"/>
</dbReference>
<evidence type="ECO:0000256" key="10">
    <source>
        <dbReference type="ARBA" id="ARBA00022840"/>
    </source>
</evidence>
<reference evidence="25" key="1">
    <citation type="journal article" date="2017" name="Plant J.">
        <title>The pomegranate (Punica granatum L.) genome and the genomics of punicalagin biosynthesis.</title>
        <authorList>
            <person name="Qin G."/>
            <person name="Xu C."/>
            <person name="Ming R."/>
            <person name="Tang H."/>
            <person name="Guyot R."/>
            <person name="Kramer E.M."/>
            <person name="Hu Y."/>
            <person name="Yi X."/>
            <person name="Qi Y."/>
            <person name="Xu X."/>
            <person name="Gao Z."/>
            <person name="Pan H."/>
            <person name="Jian J."/>
            <person name="Tian Y."/>
            <person name="Yue Z."/>
            <person name="Xu Y."/>
        </authorList>
    </citation>
    <scope>NUCLEOTIDE SEQUENCE [LARGE SCALE GENOMIC DNA]</scope>
    <source>
        <strain evidence="25">cv. Dabenzi</strain>
    </source>
</reference>
<evidence type="ECO:0000256" key="13">
    <source>
        <dbReference type="ARBA" id="ARBA00023157"/>
    </source>
</evidence>
<evidence type="ECO:0000256" key="19">
    <source>
        <dbReference type="PROSITE-ProRule" id="PRU10141"/>
    </source>
</evidence>
<evidence type="ECO:0000256" key="17">
    <source>
        <dbReference type="ARBA" id="ARBA00048679"/>
    </source>
</evidence>
<evidence type="ECO:0000256" key="4">
    <source>
        <dbReference type="ARBA" id="ARBA00022679"/>
    </source>
</evidence>
<feature type="binding site" evidence="19">
    <location>
        <position position="532"/>
    </location>
    <ligand>
        <name>ATP</name>
        <dbReference type="ChEBI" id="CHEBI:30616"/>
    </ligand>
</feature>
<dbReference type="FunFam" id="3.30.200.20:FF:000059">
    <property type="entry name" value="S-receptor-like serine/threonine-protein kinase"/>
    <property type="match status" value="1"/>
</dbReference>
<dbReference type="CDD" id="cd00028">
    <property type="entry name" value="B_lectin"/>
    <property type="match status" value="1"/>
</dbReference>
<evidence type="ECO:0000256" key="21">
    <source>
        <dbReference type="SAM" id="SignalP"/>
    </source>
</evidence>
<dbReference type="AlphaFoldDB" id="A0A218WMJ1"/>
<dbReference type="InterPro" id="IPR036426">
    <property type="entry name" value="Bulb-type_lectin_dom_sf"/>
</dbReference>
<gene>
    <name evidence="24" type="ORF">CDL15_Pgr026550</name>
</gene>
<evidence type="ECO:0000256" key="2">
    <source>
        <dbReference type="ARBA" id="ARBA00022527"/>
    </source>
</evidence>
<dbReference type="InterPro" id="IPR011009">
    <property type="entry name" value="Kinase-like_dom_sf"/>
</dbReference>
<dbReference type="SMART" id="SM00108">
    <property type="entry name" value="B_lectin"/>
    <property type="match status" value="1"/>
</dbReference>
<evidence type="ECO:0000256" key="16">
    <source>
        <dbReference type="ARBA" id="ARBA00047899"/>
    </source>
</evidence>
<dbReference type="CDD" id="cd14066">
    <property type="entry name" value="STKc_IRAK"/>
    <property type="match status" value="1"/>
</dbReference>
<evidence type="ECO:0000259" key="23">
    <source>
        <dbReference type="PROSITE" id="PS50927"/>
    </source>
</evidence>
<keyword evidence="14" id="KW-0675">Receptor</keyword>
<dbReference type="PROSITE" id="PS50927">
    <property type="entry name" value="BULB_LECTIN"/>
    <property type="match status" value="1"/>
</dbReference>
<comment type="caution">
    <text evidence="24">The sequence shown here is derived from an EMBL/GenBank/DDBJ whole genome shotgun (WGS) entry which is preliminary data.</text>
</comment>
<protein>
    <recommendedName>
        <fullName evidence="18">Receptor-like serine/threonine-protein kinase</fullName>
        <ecNumber evidence="18">2.7.11.1</ecNumber>
    </recommendedName>
</protein>
<keyword evidence="12 20" id="KW-0472">Membrane</keyword>
<accession>A0A218WMJ1</accession>
<evidence type="ECO:0000256" key="1">
    <source>
        <dbReference type="ARBA" id="ARBA00004479"/>
    </source>
</evidence>
<dbReference type="InterPro" id="IPR051343">
    <property type="entry name" value="G-type_lectin_kinases/EP1-like"/>
</dbReference>
<organism evidence="24 25">
    <name type="scientific">Punica granatum</name>
    <name type="common">Pomegranate</name>
    <dbReference type="NCBI Taxonomy" id="22663"/>
    <lineage>
        <taxon>Eukaryota</taxon>
        <taxon>Viridiplantae</taxon>
        <taxon>Streptophyta</taxon>
        <taxon>Embryophyta</taxon>
        <taxon>Tracheophyta</taxon>
        <taxon>Spermatophyta</taxon>
        <taxon>Magnoliopsida</taxon>
        <taxon>eudicotyledons</taxon>
        <taxon>Gunneridae</taxon>
        <taxon>Pentapetalae</taxon>
        <taxon>rosids</taxon>
        <taxon>malvids</taxon>
        <taxon>Myrtales</taxon>
        <taxon>Lythraceae</taxon>
        <taxon>Punica</taxon>
    </lineage>
</organism>
<keyword evidence="9 18" id="KW-0418">Kinase</keyword>
<comment type="similarity">
    <text evidence="18">Belongs to the protein kinase superfamily. Ser/Thr protein kinase family.</text>
</comment>
<dbReference type="Gene3D" id="3.30.200.20">
    <property type="entry name" value="Phosphorylase Kinase, domain 1"/>
    <property type="match status" value="1"/>
</dbReference>
<evidence type="ECO:0000256" key="9">
    <source>
        <dbReference type="ARBA" id="ARBA00022777"/>
    </source>
</evidence>
<dbReference type="SUPFAM" id="SSF51110">
    <property type="entry name" value="alpha-D-mannose-specific plant lectins"/>
    <property type="match status" value="1"/>
</dbReference>
<keyword evidence="8 18" id="KW-0547">Nucleotide-binding</keyword>
<dbReference type="InterPro" id="IPR024171">
    <property type="entry name" value="SRK-like_kinase"/>
</dbReference>
<keyword evidence="13" id="KW-1015">Disulfide bond</keyword>
<evidence type="ECO:0000256" key="18">
    <source>
        <dbReference type="PIRNR" id="PIRNR000641"/>
    </source>
</evidence>
<evidence type="ECO:0000256" key="12">
    <source>
        <dbReference type="ARBA" id="ARBA00023136"/>
    </source>
</evidence>
<keyword evidence="5 20" id="KW-0812">Transmembrane</keyword>
<feature type="transmembrane region" description="Helical" evidence="20">
    <location>
        <begin position="440"/>
        <end position="467"/>
    </location>
</feature>
<comment type="catalytic activity">
    <reaction evidence="16 18">
        <text>L-threonyl-[protein] + ATP = O-phospho-L-threonyl-[protein] + ADP + H(+)</text>
        <dbReference type="Rhea" id="RHEA:46608"/>
        <dbReference type="Rhea" id="RHEA-COMP:11060"/>
        <dbReference type="Rhea" id="RHEA-COMP:11605"/>
        <dbReference type="ChEBI" id="CHEBI:15378"/>
        <dbReference type="ChEBI" id="CHEBI:30013"/>
        <dbReference type="ChEBI" id="CHEBI:30616"/>
        <dbReference type="ChEBI" id="CHEBI:61977"/>
        <dbReference type="ChEBI" id="CHEBI:456216"/>
        <dbReference type="EC" id="2.7.11.1"/>
    </reaction>
</comment>
<dbReference type="InterPro" id="IPR000719">
    <property type="entry name" value="Prot_kinase_dom"/>
</dbReference>
<dbReference type="GO" id="GO:0005524">
    <property type="term" value="F:ATP binding"/>
    <property type="evidence" value="ECO:0007669"/>
    <property type="project" value="UniProtKB-UniRule"/>
</dbReference>
<name>A0A218WMJ1_PUNGR</name>
<dbReference type="InterPro" id="IPR001480">
    <property type="entry name" value="Bulb-type_lectin_dom"/>
</dbReference>
<dbReference type="EC" id="2.7.11.1" evidence="18"/>
<dbReference type="EMBL" id="MTKT01003950">
    <property type="protein sequence ID" value="OWM73451.1"/>
    <property type="molecule type" value="Genomic_DNA"/>
</dbReference>
<evidence type="ECO:0000256" key="20">
    <source>
        <dbReference type="SAM" id="Phobius"/>
    </source>
</evidence>
<dbReference type="Pfam" id="PF01453">
    <property type="entry name" value="B_lectin"/>
    <property type="match status" value="1"/>
</dbReference>
<keyword evidence="11 20" id="KW-1133">Transmembrane helix</keyword>
<dbReference type="GO" id="GO:0004674">
    <property type="term" value="F:protein serine/threonine kinase activity"/>
    <property type="evidence" value="ECO:0007669"/>
    <property type="project" value="UniProtKB-KW"/>
</dbReference>
<dbReference type="Gene3D" id="2.90.10.10">
    <property type="entry name" value="Bulb-type lectin domain"/>
    <property type="match status" value="2"/>
</dbReference>
<dbReference type="PROSITE" id="PS50011">
    <property type="entry name" value="PROTEIN_KINASE_DOM"/>
    <property type="match status" value="1"/>
</dbReference>
<dbReference type="Proteomes" id="UP000197138">
    <property type="component" value="Unassembled WGS sequence"/>
</dbReference>
<evidence type="ECO:0000313" key="24">
    <source>
        <dbReference type="EMBL" id="OWM73451.1"/>
    </source>
</evidence>
<feature type="domain" description="Bulb-type lectin" evidence="23">
    <location>
        <begin position="24"/>
        <end position="144"/>
    </location>
</feature>
<keyword evidence="7" id="KW-0430">Lectin</keyword>